<proteinExistence type="predicted"/>
<reference evidence="2 3" key="1">
    <citation type="submission" date="2021-04" db="EMBL/GenBank/DDBJ databases">
        <authorList>
            <person name="Bliznina A."/>
        </authorList>
    </citation>
    <scope>NUCLEOTIDE SEQUENCE [LARGE SCALE GENOMIC DNA]</scope>
</reference>
<feature type="domain" description="CoA carboxyltransferase C-terminal" evidence="1">
    <location>
        <begin position="1"/>
        <end position="180"/>
    </location>
</feature>
<dbReference type="InterPro" id="IPR049076">
    <property type="entry name" value="ACCA"/>
</dbReference>
<evidence type="ECO:0000313" key="2">
    <source>
        <dbReference type="EMBL" id="CAG5089584.1"/>
    </source>
</evidence>
<dbReference type="EMBL" id="OU015568">
    <property type="protein sequence ID" value="CAG5089584.1"/>
    <property type="molecule type" value="Genomic_DNA"/>
</dbReference>
<gene>
    <name evidence="2" type="ORF">OKIOD_LOCUS3829</name>
</gene>
<dbReference type="SUPFAM" id="SSF52096">
    <property type="entry name" value="ClpP/crotonase"/>
    <property type="match status" value="1"/>
</dbReference>
<dbReference type="Proteomes" id="UP001158576">
    <property type="component" value="Chromosome PAR"/>
</dbReference>
<evidence type="ECO:0000313" key="3">
    <source>
        <dbReference type="Proteomes" id="UP001158576"/>
    </source>
</evidence>
<keyword evidence="3" id="KW-1185">Reference proteome</keyword>
<protein>
    <submittedName>
        <fullName evidence="2">Oidioi.mRNA.OKI2018_I69.PAR.g12271.t1.cds</fullName>
    </submittedName>
</protein>
<organism evidence="2 3">
    <name type="scientific">Oikopleura dioica</name>
    <name type="common">Tunicate</name>
    <dbReference type="NCBI Taxonomy" id="34765"/>
    <lineage>
        <taxon>Eukaryota</taxon>
        <taxon>Metazoa</taxon>
        <taxon>Chordata</taxon>
        <taxon>Tunicata</taxon>
        <taxon>Appendicularia</taxon>
        <taxon>Copelata</taxon>
        <taxon>Oikopleuridae</taxon>
        <taxon>Oikopleura</taxon>
    </lineage>
</organism>
<dbReference type="InterPro" id="IPR011763">
    <property type="entry name" value="COA_CT_C"/>
</dbReference>
<accession>A0ABN7S2R6</accession>
<dbReference type="InterPro" id="IPR029045">
    <property type="entry name" value="ClpP/crotonase-like_dom_sf"/>
</dbReference>
<name>A0ABN7S2R6_OIKDI</name>
<dbReference type="PANTHER" id="PTHR45728:SF3">
    <property type="entry name" value="ACETYL-COA CARBOXYLASE"/>
    <property type="match status" value="1"/>
</dbReference>
<dbReference type="Gene3D" id="3.90.226.10">
    <property type="entry name" value="2-enoyl-CoA Hydratase, Chain A, domain 1"/>
    <property type="match status" value="1"/>
</dbReference>
<dbReference type="PROSITE" id="PS50989">
    <property type="entry name" value="COA_CT_CTER"/>
    <property type="match status" value="1"/>
</dbReference>
<dbReference type="Pfam" id="PF01039">
    <property type="entry name" value="Carboxyl_trans"/>
    <property type="match status" value="1"/>
</dbReference>
<dbReference type="InterPro" id="IPR034733">
    <property type="entry name" value="AcCoA_carboxyl_beta"/>
</dbReference>
<dbReference type="PANTHER" id="PTHR45728">
    <property type="entry name" value="ACETYL-COA CARBOXYLASE, ISOFORM A"/>
    <property type="match status" value="1"/>
</dbReference>
<evidence type="ECO:0000259" key="1">
    <source>
        <dbReference type="PROSITE" id="PS50989"/>
    </source>
</evidence>
<sequence>MYDQVLKFGAMIVDALSEFKSGPVLIYIPPLGELRGGAWAVLDKSINPSKIELFADPNSRSGVLEPEGTVKIKLKDKNLQELMCRFDQQMKELQATLNSGNLTTEEIGKTSELTTLRSKSLHDAYHNLAIQFADLHDMPQAVASKRCLTKVVPLAECRHFLYNRLRRKLLEDNCVDLIQESDPDVTRDEAIATLERYFFQNHLKSGIKWDEDIPVEKWLAEQLENKNSHLNILIQQNQHDQCLKQVLKLSENQEVDQIADMFQSLLDSLSDEKQKQVLSIINVNR</sequence>